<evidence type="ECO:0000313" key="1">
    <source>
        <dbReference type="EMBL" id="OLL24942.1"/>
    </source>
</evidence>
<reference evidence="1 2" key="1">
    <citation type="submission" date="2016-04" db="EMBL/GenBank/DDBJ databases">
        <title>Evolutionary innovation and constraint leading to complex multicellularity in the Ascomycota.</title>
        <authorList>
            <person name="Cisse O."/>
            <person name="Nguyen A."/>
            <person name="Hewitt D.A."/>
            <person name="Jedd G."/>
            <person name="Stajich J.E."/>
        </authorList>
    </citation>
    <scope>NUCLEOTIDE SEQUENCE [LARGE SCALE GENOMIC DNA]</scope>
    <source>
        <strain evidence="1 2">DAH-3</strain>
    </source>
</reference>
<keyword evidence="2" id="KW-1185">Reference proteome</keyword>
<dbReference type="AlphaFoldDB" id="A0A1U7LQW2"/>
<accession>A0A1U7LQW2</accession>
<proteinExistence type="predicted"/>
<evidence type="ECO:0000313" key="2">
    <source>
        <dbReference type="Proteomes" id="UP000186594"/>
    </source>
</evidence>
<gene>
    <name evidence="1" type="ORF">NEOLI_003144</name>
</gene>
<protein>
    <submittedName>
        <fullName evidence="1">Uncharacterized protein</fullName>
    </submittedName>
</protein>
<name>A0A1U7LQW2_NEOID</name>
<organism evidence="1 2">
    <name type="scientific">Neolecta irregularis (strain DAH-3)</name>
    <dbReference type="NCBI Taxonomy" id="1198029"/>
    <lineage>
        <taxon>Eukaryota</taxon>
        <taxon>Fungi</taxon>
        <taxon>Dikarya</taxon>
        <taxon>Ascomycota</taxon>
        <taxon>Taphrinomycotina</taxon>
        <taxon>Neolectales</taxon>
        <taxon>Neolectaceae</taxon>
        <taxon>Neolecta</taxon>
    </lineage>
</organism>
<sequence>MPAKIISSPTRKEHIKTLKRLYLRHRKLLAHLSKLEHQSNAAKDEIEKRTRVMKDCTGYLSAISDKQWKSDEEGRRSCIEEKIRDASASIERLEIIVKGI</sequence>
<dbReference type="Proteomes" id="UP000186594">
    <property type="component" value="Unassembled WGS sequence"/>
</dbReference>
<dbReference type="EMBL" id="LXFE01000558">
    <property type="protein sequence ID" value="OLL24942.1"/>
    <property type="molecule type" value="Genomic_DNA"/>
</dbReference>
<comment type="caution">
    <text evidence="1">The sequence shown here is derived from an EMBL/GenBank/DDBJ whole genome shotgun (WGS) entry which is preliminary data.</text>
</comment>